<dbReference type="eggNOG" id="COG4585">
    <property type="taxonomic scope" value="Bacteria"/>
</dbReference>
<dbReference type="InterPro" id="IPR003018">
    <property type="entry name" value="GAF"/>
</dbReference>
<dbReference type="GO" id="GO:0016020">
    <property type="term" value="C:membrane"/>
    <property type="evidence" value="ECO:0007669"/>
    <property type="project" value="InterPro"/>
</dbReference>
<evidence type="ECO:0000313" key="5">
    <source>
        <dbReference type="EMBL" id="BAJ64498.1"/>
    </source>
</evidence>
<dbReference type="CDD" id="cd16917">
    <property type="entry name" value="HATPase_UhpB-NarQ-NarX-like"/>
    <property type="match status" value="1"/>
</dbReference>
<organism evidence="5 6">
    <name type="scientific">Anaerolinea thermophila (strain DSM 14523 / JCM 11388 / NBRC 100420 / UNI-1)</name>
    <dbReference type="NCBI Taxonomy" id="926569"/>
    <lineage>
        <taxon>Bacteria</taxon>
        <taxon>Bacillati</taxon>
        <taxon>Chloroflexota</taxon>
        <taxon>Anaerolineae</taxon>
        <taxon>Anaerolineales</taxon>
        <taxon>Anaerolineaceae</taxon>
        <taxon>Anaerolinea</taxon>
    </lineage>
</organism>
<keyword evidence="2 5" id="KW-0418">Kinase</keyword>
<gene>
    <name evidence="5" type="ordered locus">ANT_24720</name>
</gene>
<evidence type="ECO:0000256" key="3">
    <source>
        <dbReference type="ARBA" id="ARBA00023012"/>
    </source>
</evidence>
<dbReference type="SMART" id="SM00065">
    <property type="entry name" value="GAF"/>
    <property type="match status" value="2"/>
</dbReference>
<dbReference type="Pfam" id="PF13185">
    <property type="entry name" value="GAF_2"/>
    <property type="match status" value="2"/>
</dbReference>
<dbReference type="HOGENOM" id="CLU_034370_1_0_0"/>
<dbReference type="InterPro" id="IPR005467">
    <property type="entry name" value="His_kinase_dom"/>
</dbReference>
<dbReference type="InterPro" id="IPR003594">
    <property type="entry name" value="HATPase_dom"/>
</dbReference>
<dbReference type="SUPFAM" id="SSF55874">
    <property type="entry name" value="ATPase domain of HSP90 chaperone/DNA topoisomerase II/histidine kinase"/>
    <property type="match status" value="1"/>
</dbReference>
<dbReference type="Pfam" id="PF07730">
    <property type="entry name" value="HisKA_3"/>
    <property type="match status" value="1"/>
</dbReference>
<dbReference type="Gene3D" id="3.30.450.40">
    <property type="match status" value="2"/>
</dbReference>
<dbReference type="KEGG" id="atm:ANT_24720"/>
<dbReference type="AlphaFoldDB" id="E8MZF0"/>
<dbReference type="InterPro" id="IPR011712">
    <property type="entry name" value="Sig_transdc_His_kin_sub3_dim/P"/>
</dbReference>
<name>E8MZF0_ANATU</name>
<keyword evidence="1" id="KW-0808">Transferase</keyword>
<dbReference type="InterPro" id="IPR050482">
    <property type="entry name" value="Sensor_HK_TwoCompSys"/>
</dbReference>
<dbReference type="eggNOG" id="COG2203">
    <property type="taxonomic scope" value="Bacteria"/>
</dbReference>
<dbReference type="SUPFAM" id="SSF55781">
    <property type="entry name" value="GAF domain-like"/>
    <property type="match status" value="2"/>
</dbReference>
<dbReference type="GO" id="GO:0046983">
    <property type="term" value="F:protein dimerization activity"/>
    <property type="evidence" value="ECO:0007669"/>
    <property type="project" value="InterPro"/>
</dbReference>
<accession>E8MZF0</accession>
<dbReference type="PANTHER" id="PTHR24421">
    <property type="entry name" value="NITRATE/NITRITE SENSOR PROTEIN NARX-RELATED"/>
    <property type="match status" value="1"/>
</dbReference>
<dbReference type="PROSITE" id="PS50109">
    <property type="entry name" value="HIS_KIN"/>
    <property type="match status" value="1"/>
</dbReference>
<dbReference type="OrthoDB" id="9781904at2"/>
<dbReference type="Gene3D" id="1.20.5.1930">
    <property type="match status" value="1"/>
</dbReference>
<keyword evidence="3" id="KW-0902">Two-component regulatory system</keyword>
<dbReference type="Proteomes" id="UP000008922">
    <property type="component" value="Chromosome"/>
</dbReference>
<evidence type="ECO:0000256" key="1">
    <source>
        <dbReference type="ARBA" id="ARBA00022679"/>
    </source>
</evidence>
<dbReference type="EMBL" id="AP012029">
    <property type="protein sequence ID" value="BAJ64498.1"/>
    <property type="molecule type" value="Genomic_DNA"/>
</dbReference>
<dbReference type="GO" id="GO:0000155">
    <property type="term" value="F:phosphorelay sensor kinase activity"/>
    <property type="evidence" value="ECO:0007669"/>
    <property type="project" value="InterPro"/>
</dbReference>
<dbReference type="Gene3D" id="3.30.565.10">
    <property type="entry name" value="Histidine kinase-like ATPase, C-terminal domain"/>
    <property type="match status" value="1"/>
</dbReference>
<dbReference type="InterPro" id="IPR029016">
    <property type="entry name" value="GAF-like_dom_sf"/>
</dbReference>
<keyword evidence="6" id="KW-1185">Reference proteome</keyword>
<proteinExistence type="predicted"/>
<evidence type="ECO:0000313" key="6">
    <source>
        <dbReference type="Proteomes" id="UP000008922"/>
    </source>
</evidence>
<dbReference type="RefSeq" id="WP_013560853.1">
    <property type="nucleotide sequence ID" value="NC_014960.1"/>
</dbReference>
<dbReference type="SMART" id="SM00387">
    <property type="entry name" value="HATPase_c"/>
    <property type="match status" value="1"/>
</dbReference>
<dbReference type="InParanoid" id="E8MZF0"/>
<evidence type="ECO:0000256" key="2">
    <source>
        <dbReference type="ARBA" id="ARBA00022777"/>
    </source>
</evidence>
<reference evidence="5 6" key="1">
    <citation type="submission" date="2010-12" db="EMBL/GenBank/DDBJ databases">
        <title>Whole genome sequence of Anaerolinea thermophila UNI-1.</title>
        <authorList>
            <person name="Narita-Yamada S."/>
            <person name="Kishi E."/>
            <person name="Watanabe Y."/>
            <person name="Takasaki K."/>
            <person name="Ankai A."/>
            <person name="Oguchi A."/>
            <person name="Fukui S."/>
            <person name="Takahashi M."/>
            <person name="Yashiro I."/>
            <person name="Hosoyama A."/>
            <person name="Sekiguchi Y."/>
            <person name="Hanada S."/>
            <person name="Fujita N."/>
        </authorList>
    </citation>
    <scope>NUCLEOTIDE SEQUENCE [LARGE SCALE GENOMIC DNA]</scope>
    <source>
        <strain evidence="6">DSM 14523 / JCM 11388 / NBRC 100420 / UNI-1</strain>
    </source>
</reference>
<evidence type="ECO:0000259" key="4">
    <source>
        <dbReference type="PROSITE" id="PS50109"/>
    </source>
</evidence>
<dbReference type="InterPro" id="IPR036890">
    <property type="entry name" value="HATPase_C_sf"/>
</dbReference>
<feature type="domain" description="Histidine kinase" evidence="4">
    <location>
        <begin position="402"/>
        <end position="562"/>
    </location>
</feature>
<sequence length="562" mass="62545">METSLLTREQLLDRLAALHRASLELVSDISIDSLIERIAHLAREQVGARYAAVGILDEEGRLARFIPVGMSPEEIARMAHPPRGHGLIGALMHGSESIRIAHIAEDSRSAGFPPHHPPMDSFLGVPIRHADQNLGQIYLTDKMDAPEFTADDQAVIEMLAAYAGAALANARLLQKITQREAELTRRNENLALLNEMASTLATSSDVRQILDKALEQLMEYLDLKVGEIYLREDDSAYLNLCIHQGNTLPRLWLSTSFRLGEGIVGKTALAQSPQLIDLTSLQNIEERDAFTPELLESDIRYLACFPLQGRSGTLGVLCAGINHVLSFDELEMQFLSAISFWLSTALENTHLSLQQRRLAVLEERERIGMDLHDGIIQDIYAVGLTLEHARLLMNDDPEAAKQRIDQAISDLNNTIRDIRAYILDLRPRKLHEENLMDGLRRLVAEFRANTQVEIQLQAIPNENINLPQSAALALFHICQEALANIAKHAHARHVSVTLWTSNQRTLLEINDDGMGFDVSKTRQVIGHGLANMQTRAHQAGGEIEISSEPGKGTTILVWVPNR</sequence>
<dbReference type="STRING" id="926569.ANT_24720"/>
<dbReference type="Pfam" id="PF02518">
    <property type="entry name" value="HATPase_c"/>
    <property type="match status" value="1"/>
</dbReference>
<protein>
    <submittedName>
        <fullName evidence="5">Two-component sensor histidine kinase</fullName>
    </submittedName>
</protein>